<feature type="coiled-coil region" evidence="1">
    <location>
        <begin position="3"/>
        <end position="33"/>
    </location>
</feature>
<comment type="caution">
    <text evidence="3">The sequence shown here is derived from an EMBL/GenBank/DDBJ whole genome shotgun (WGS) entry which is preliminary data.</text>
</comment>
<keyword evidence="1" id="KW-0175">Coiled coil</keyword>
<evidence type="ECO:0000313" key="3">
    <source>
        <dbReference type="EMBL" id="PVZ11068.1"/>
    </source>
</evidence>
<evidence type="ECO:0000256" key="1">
    <source>
        <dbReference type="SAM" id="Coils"/>
    </source>
</evidence>
<evidence type="ECO:0000259" key="2">
    <source>
        <dbReference type="Pfam" id="PF00934"/>
    </source>
</evidence>
<name>A0A2U1FFY3_9PSEU</name>
<proteinExistence type="predicted"/>
<accession>A0A2U1FFY3</accession>
<dbReference type="EMBL" id="QEKW01000004">
    <property type="protein sequence ID" value="PVZ11068.1"/>
    <property type="molecule type" value="Genomic_DNA"/>
</dbReference>
<dbReference type="Proteomes" id="UP000245639">
    <property type="component" value="Unassembled WGS sequence"/>
</dbReference>
<dbReference type="Pfam" id="PF00934">
    <property type="entry name" value="PE"/>
    <property type="match status" value="1"/>
</dbReference>
<reference evidence="3 4" key="1">
    <citation type="submission" date="2018-04" db="EMBL/GenBank/DDBJ databases">
        <title>Genomic Encyclopedia of Type Strains, Phase IV (KMG-IV): sequencing the most valuable type-strain genomes for metagenomic binning, comparative biology and taxonomic classification.</title>
        <authorList>
            <person name="Goeker M."/>
        </authorList>
    </citation>
    <scope>NUCLEOTIDE SEQUENCE [LARGE SCALE GENOMIC DNA]</scope>
    <source>
        <strain evidence="3 4">DSM 45771</strain>
    </source>
</reference>
<sequence>MNIAEAPKAIRELEAAREELESIKDEALTLGQVNPPARDQVSLDAAAALARTAVDGPTSFMQALDQGIREIDALIHALRAGFESYRANDEEALALYRSQ</sequence>
<evidence type="ECO:0000313" key="4">
    <source>
        <dbReference type="Proteomes" id="UP000245639"/>
    </source>
</evidence>
<feature type="domain" description="PE" evidence="2">
    <location>
        <begin position="9"/>
        <end position="90"/>
    </location>
</feature>
<dbReference type="InterPro" id="IPR000084">
    <property type="entry name" value="PE-PGRS_N"/>
</dbReference>
<gene>
    <name evidence="3" type="ORF">C8D89_104282</name>
</gene>
<keyword evidence="4" id="KW-1185">Reference proteome</keyword>
<organism evidence="3 4">
    <name type="scientific">Actinomycetospora cinnamomea</name>
    <dbReference type="NCBI Taxonomy" id="663609"/>
    <lineage>
        <taxon>Bacteria</taxon>
        <taxon>Bacillati</taxon>
        <taxon>Actinomycetota</taxon>
        <taxon>Actinomycetes</taxon>
        <taxon>Pseudonocardiales</taxon>
        <taxon>Pseudonocardiaceae</taxon>
        <taxon>Actinomycetospora</taxon>
    </lineage>
</organism>
<protein>
    <submittedName>
        <fullName evidence="3">PE family protein</fullName>
    </submittedName>
</protein>
<dbReference type="AlphaFoldDB" id="A0A2U1FFY3"/>